<feature type="domain" description="SnoaL-like" evidence="1">
    <location>
        <begin position="10"/>
        <end position="97"/>
    </location>
</feature>
<dbReference type="RefSeq" id="WP_037042139.1">
    <property type="nucleotide sequence ID" value="NZ_BAAAUZ010000015.1"/>
</dbReference>
<dbReference type="InterPro" id="IPR032710">
    <property type="entry name" value="NTF2-like_dom_sf"/>
</dbReference>
<dbReference type="Gene3D" id="3.10.450.50">
    <property type="match status" value="1"/>
</dbReference>
<evidence type="ECO:0000259" key="1">
    <source>
        <dbReference type="Pfam" id="PF12680"/>
    </source>
</evidence>
<comment type="caution">
    <text evidence="2">The sequence shown here is derived from an EMBL/GenBank/DDBJ whole genome shotgun (WGS) entry which is preliminary data.</text>
</comment>
<evidence type="ECO:0000313" key="2">
    <source>
        <dbReference type="EMBL" id="GLL09035.1"/>
    </source>
</evidence>
<protein>
    <recommendedName>
        <fullName evidence="1">SnoaL-like domain-containing protein</fullName>
    </recommendedName>
</protein>
<sequence>MTAVTLPRIVREYFELASSQDHEAYLALFAEDALVEDEGGEHSGTAAVRAWRSGVPLVTHTITAVEQSADGPVVTCTISGDFPGSPFAGLQFHFEEFDDEQVKVLRIRPKAG</sequence>
<reference evidence="2" key="2">
    <citation type="submission" date="2023-01" db="EMBL/GenBank/DDBJ databases">
        <authorList>
            <person name="Sun Q."/>
            <person name="Evtushenko L."/>
        </authorList>
    </citation>
    <scope>NUCLEOTIDE SEQUENCE</scope>
    <source>
        <strain evidence="2">VKM Ac-1069</strain>
    </source>
</reference>
<keyword evidence="3" id="KW-1185">Reference proteome</keyword>
<accession>A0A9W6KYZ8</accession>
<dbReference type="SUPFAM" id="SSF54427">
    <property type="entry name" value="NTF2-like"/>
    <property type="match status" value="1"/>
</dbReference>
<dbReference type="AlphaFoldDB" id="A0A9W6KYZ8"/>
<dbReference type="Proteomes" id="UP001143463">
    <property type="component" value="Unassembled WGS sequence"/>
</dbReference>
<name>A0A9W6KYZ8_9PSEU</name>
<organism evidence="2 3">
    <name type="scientific">Pseudonocardia halophobica</name>
    <dbReference type="NCBI Taxonomy" id="29401"/>
    <lineage>
        <taxon>Bacteria</taxon>
        <taxon>Bacillati</taxon>
        <taxon>Actinomycetota</taxon>
        <taxon>Actinomycetes</taxon>
        <taxon>Pseudonocardiales</taxon>
        <taxon>Pseudonocardiaceae</taxon>
        <taxon>Pseudonocardia</taxon>
    </lineage>
</organism>
<gene>
    <name evidence="2" type="ORF">GCM10017577_01750</name>
</gene>
<dbReference type="EMBL" id="BSFQ01000001">
    <property type="protein sequence ID" value="GLL09035.1"/>
    <property type="molecule type" value="Genomic_DNA"/>
</dbReference>
<reference evidence="2" key="1">
    <citation type="journal article" date="2014" name="Int. J. Syst. Evol. Microbiol.">
        <title>Complete genome sequence of Corynebacterium casei LMG S-19264T (=DSM 44701T), isolated from a smear-ripened cheese.</title>
        <authorList>
            <consortium name="US DOE Joint Genome Institute (JGI-PGF)"/>
            <person name="Walter F."/>
            <person name="Albersmeier A."/>
            <person name="Kalinowski J."/>
            <person name="Ruckert C."/>
        </authorList>
    </citation>
    <scope>NUCLEOTIDE SEQUENCE</scope>
    <source>
        <strain evidence="2">VKM Ac-1069</strain>
    </source>
</reference>
<proteinExistence type="predicted"/>
<evidence type="ECO:0000313" key="3">
    <source>
        <dbReference type="Proteomes" id="UP001143463"/>
    </source>
</evidence>
<dbReference type="InterPro" id="IPR037401">
    <property type="entry name" value="SnoaL-like"/>
</dbReference>
<dbReference type="Pfam" id="PF12680">
    <property type="entry name" value="SnoaL_2"/>
    <property type="match status" value="1"/>
</dbReference>